<feature type="compositionally biased region" description="Low complexity" evidence="1">
    <location>
        <begin position="50"/>
        <end position="64"/>
    </location>
</feature>
<protein>
    <submittedName>
        <fullName evidence="2">Uncharacterized protein</fullName>
    </submittedName>
</protein>
<sequence>MGFPTTSGTKQRVQLTQQSIDSASAATRCSERTSLVLPLRSNASHTPERISSTIVSPSSSNVSSQPGVLEGWRAVWIIITRYGALQRQRQGLSRTSTDRAIRTLSHDVLPVEDVEMEDEVQAMVAGVKKHGGRELLKYVKGLLG</sequence>
<gene>
    <name evidence="2" type="ORF">QCA50_005821</name>
</gene>
<accession>A0AAW0GG88</accession>
<evidence type="ECO:0000313" key="3">
    <source>
        <dbReference type="Proteomes" id="UP001385951"/>
    </source>
</evidence>
<name>A0AAW0GG88_9APHY</name>
<reference evidence="2 3" key="1">
    <citation type="submission" date="2022-09" db="EMBL/GenBank/DDBJ databases">
        <authorList>
            <person name="Palmer J.M."/>
        </authorList>
    </citation>
    <scope>NUCLEOTIDE SEQUENCE [LARGE SCALE GENOMIC DNA]</scope>
    <source>
        <strain evidence="2 3">DSM 7382</strain>
    </source>
</reference>
<organism evidence="2 3">
    <name type="scientific">Cerrena zonata</name>
    <dbReference type="NCBI Taxonomy" id="2478898"/>
    <lineage>
        <taxon>Eukaryota</taxon>
        <taxon>Fungi</taxon>
        <taxon>Dikarya</taxon>
        <taxon>Basidiomycota</taxon>
        <taxon>Agaricomycotina</taxon>
        <taxon>Agaricomycetes</taxon>
        <taxon>Polyporales</taxon>
        <taxon>Cerrenaceae</taxon>
        <taxon>Cerrena</taxon>
    </lineage>
</organism>
<comment type="caution">
    <text evidence="2">The sequence shown here is derived from an EMBL/GenBank/DDBJ whole genome shotgun (WGS) entry which is preliminary data.</text>
</comment>
<evidence type="ECO:0000313" key="2">
    <source>
        <dbReference type="EMBL" id="KAK7690722.1"/>
    </source>
</evidence>
<feature type="region of interest" description="Disordered" evidence="1">
    <location>
        <begin position="1"/>
        <end position="26"/>
    </location>
</feature>
<feature type="region of interest" description="Disordered" evidence="1">
    <location>
        <begin position="39"/>
        <end position="66"/>
    </location>
</feature>
<dbReference type="AlphaFoldDB" id="A0AAW0GG88"/>
<keyword evidence="3" id="KW-1185">Reference proteome</keyword>
<evidence type="ECO:0000256" key="1">
    <source>
        <dbReference type="SAM" id="MobiDB-lite"/>
    </source>
</evidence>
<proteinExistence type="predicted"/>
<dbReference type="Proteomes" id="UP001385951">
    <property type="component" value="Unassembled WGS sequence"/>
</dbReference>
<dbReference type="EMBL" id="JASBNA010000006">
    <property type="protein sequence ID" value="KAK7690722.1"/>
    <property type="molecule type" value="Genomic_DNA"/>
</dbReference>